<evidence type="ECO:0000313" key="2">
    <source>
        <dbReference type="EMBL" id="KAF2880782.1"/>
    </source>
</evidence>
<sequence length="300" mass="33700">MSTSAVEAEVGVGQLPEDPPTISVSSEPLDYGDVLRANCSSPPSRPPATLRFILNNRTVARSEPIKLKKSQDLLWSDLSLELPLSEVHFNGGRLILRCEAQVADMYQEFAELRLDSARDPVPEKGGIVEVSDKDVVRANEAAGAAGGPFSASKRANFVAGSDVDNSSENELSTENDLVPETSANEKVETNTTDKIKRKLKQSRKKRDRQKRARMLGLAFVCLRKDEVGKYKLMENRREKKMKGSTHGRNVKNIQAKEDQCSVCISHKVENHSEEEHNKHRKRKTKPVKVDRKIKRRRYII</sequence>
<keyword evidence="3" id="KW-1185">Reference proteome</keyword>
<comment type="caution">
    <text evidence="2">The sequence shown here is derived from an EMBL/GenBank/DDBJ whole genome shotgun (WGS) entry which is preliminary data.</text>
</comment>
<evidence type="ECO:0000313" key="3">
    <source>
        <dbReference type="Proteomes" id="UP000801492"/>
    </source>
</evidence>
<accession>A0A8K0FXY5</accession>
<feature type="region of interest" description="Disordered" evidence="1">
    <location>
        <begin position="270"/>
        <end position="289"/>
    </location>
</feature>
<protein>
    <submittedName>
        <fullName evidence="2">Uncharacterized protein</fullName>
    </submittedName>
</protein>
<dbReference type="PANTHER" id="PTHR21261">
    <property type="entry name" value="BEAT PROTEIN"/>
    <property type="match status" value="1"/>
</dbReference>
<organism evidence="2 3">
    <name type="scientific">Ignelater luminosus</name>
    <name type="common">Cucubano</name>
    <name type="synonym">Pyrophorus luminosus</name>
    <dbReference type="NCBI Taxonomy" id="2038154"/>
    <lineage>
        <taxon>Eukaryota</taxon>
        <taxon>Metazoa</taxon>
        <taxon>Ecdysozoa</taxon>
        <taxon>Arthropoda</taxon>
        <taxon>Hexapoda</taxon>
        <taxon>Insecta</taxon>
        <taxon>Pterygota</taxon>
        <taxon>Neoptera</taxon>
        <taxon>Endopterygota</taxon>
        <taxon>Coleoptera</taxon>
        <taxon>Polyphaga</taxon>
        <taxon>Elateriformia</taxon>
        <taxon>Elateroidea</taxon>
        <taxon>Elateridae</taxon>
        <taxon>Agrypninae</taxon>
        <taxon>Pyrophorini</taxon>
        <taxon>Ignelater</taxon>
    </lineage>
</organism>
<gene>
    <name evidence="2" type="ORF">ILUMI_25390</name>
</gene>
<name>A0A8K0FXY5_IGNLU</name>
<dbReference type="Proteomes" id="UP000801492">
    <property type="component" value="Unassembled WGS sequence"/>
</dbReference>
<dbReference type="EMBL" id="VTPC01090911">
    <property type="protein sequence ID" value="KAF2880782.1"/>
    <property type="molecule type" value="Genomic_DNA"/>
</dbReference>
<feature type="compositionally biased region" description="Basic residues" evidence="1">
    <location>
        <begin position="278"/>
        <end position="289"/>
    </location>
</feature>
<dbReference type="AlphaFoldDB" id="A0A8K0FXY5"/>
<proteinExistence type="predicted"/>
<dbReference type="OrthoDB" id="196393at2759"/>
<feature type="region of interest" description="Disordered" evidence="1">
    <location>
        <begin position="1"/>
        <end position="23"/>
    </location>
</feature>
<feature type="region of interest" description="Disordered" evidence="1">
    <location>
        <begin position="160"/>
        <end position="191"/>
    </location>
</feature>
<dbReference type="PANTHER" id="PTHR21261:SF6">
    <property type="entry name" value="BEATEN PATH IIA-RELATED"/>
    <property type="match status" value="1"/>
</dbReference>
<evidence type="ECO:0000256" key="1">
    <source>
        <dbReference type="SAM" id="MobiDB-lite"/>
    </source>
</evidence>
<reference evidence="2" key="1">
    <citation type="submission" date="2019-08" db="EMBL/GenBank/DDBJ databases">
        <title>The genome of the North American firefly Photinus pyralis.</title>
        <authorList>
            <consortium name="Photinus pyralis genome working group"/>
            <person name="Fallon T.R."/>
            <person name="Sander Lower S.E."/>
            <person name="Weng J.-K."/>
        </authorList>
    </citation>
    <scope>NUCLEOTIDE SEQUENCE</scope>
    <source>
        <strain evidence="2">TRF0915ILg1</strain>
        <tissue evidence="2">Whole body</tissue>
    </source>
</reference>